<evidence type="ECO:0000313" key="2">
    <source>
        <dbReference type="Proteomes" id="UP001597476"/>
    </source>
</evidence>
<dbReference type="Pfam" id="PF12900">
    <property type="entry name" value="Pyridox_ox_2"/>
    <property type="match status" value="1"/>
</dbReference>
<dbReference type="EMBL" id="JBHULY010000002">
    <property type="protein sequence ID" value="MFD2724657.1"/>
    <property type="molecule type" value="Genomic_DNA"/>
</dbReference>
<protein>
    <submittedName>
        <fullName evidence="1">Pyridoxamine 5'-phosphate oxidase family protein</fullName>
    </submittedName>
</protein>
<dbReference type="RefSeq" id="WP_380287901.1">
    <property type="nucleotide sequence ID" value="NZ_JBHULY010000002.1"/>
</dbReference>
<dbReference type="Gene3D" id="2.30.110.10">
    <property type="entry name" value="Electron Transport, Fmn-binding Protein, Chain A"/>
    <property type="match status" value="1"/>
</dbReference>
<proteinExistence type="predicted"/>
<dbReference type="InterPro" id="IPR012349">
    <property type="entry name" value="Split_barrel_FMN-bd"/>
</dbReference>
<dbReference type="InterPro" id="IPR024747">
    <property type="entry name" value="Pyridox_Oxase-rel"/>
</dbReference>
<sequence length="150" mass="17502">MKDLKKYEAIHLLNNNYIGYLSFIWENEPYVLPITYYYDEDKECILSYSTEGHKIQAMRVNNSVSINVVQLKTVNNWQSVLVHGKFEELNGAYAKQQLHKFASGVKKIIFKKENKYPDLISDFSSKAISGKLPIVYRITISRITGKRRDF</sequence>
<gene>
    <name evidence="1" type="ORF">ACFSR8_00395</name>
</gene>
<reference evidence="2" key="1">
    <citation type="journal article" date="2019" name="Int. J. Syst. Evol. Microbiol.">
        <title>The Global Catalogue of Microorganisms (GCM) 10K type strain sequencing project: providing services to taxonomists for standard genome sequencing and annotation.</title>
        <authorList>
            <consortium name="The Broad Institute Genomics Platform"/>
            <consortium name="The Broad Institute Genome Sequencing Center for Infectious Disease"/>
            <person name="Wu L."/>
            <person name="Ma J."/>
        </authorList>
    </citation>
    <scope>NUCLEOTIDE SEQUENCE [LARGE SCALE GENOMIC DNA]</scope>
    <source>
        <strain evidence="2">KCTC 42398</strain>
    </source>
</reference>
<comment type="caution">
    <text evidence="1">The sequence shown here is derived from an EMBL/GenBank/DDBJ whole genome shotgun (WGS) entry which is preliminary data.</text>
</comment>
<evidence type="ECO:0000313" key="1">
    <source>
        <dbReference type="EMBL" id="MFD2724657.1"/>
    </source>
</evidence>
<organism evidence="1 2">
    <name type="scientific">Hyunsoonleella rubra</name>
    <dbReference type="NCBI Taxonomy" id="1737062"/>
    <lineage>
        <taxon>Bacteria</taxon>
        <taxon>Pseudomonadati</taxon>
        <taxon>Bacteroidota</taxon>
        <taxon>Flavobacteriia</taxon>
        <taxon>Flavobacteriales</taxon>
        <taxon>Flavobacteriaceae</taxon>
    </lineage>
</organism>
<dbReference type="Proteomes" id="UP001597476">
    <property type="component" value="Unassembled WGS sequence"/>
</dbReference>
<keyword evidence="2" id="KW-1185">Reference proteome</keyword>
<accession>A0ABW5T5Y2</accession>
<dbReference type="SUPFAM" id="SSF50475">
    <property type="entry name" value="FMN-binding split barrel"/>
    <property type="match status" value="1"/>
</dbReference>
<name>A0ABW5T5Y2_9FLAO</name>